<evidence type="ECO:0000256" key="4">
    <source>
        <dbReference type="PROSITE-ProRule" id="PRU00335"/>
    </source>
</evidence>
<sequence>MARHPYSPEERRQIFARFIAAANQIMEEKGADAVTIRQVAELAGYKSSTLYHYFTDLDHLIMYASMKYLREYNERLAIYIRELKDPYLRFRSIWEFFCDSAFRHPEAFHRLFFGRYRDDLEEVIRVYYEIFPDELGAMDDVVLDMLHHGSILKRNMSILKPLVENGMVPADQMEIWNEIIVHCFRVLLEEKILYGDQLDSTKLIEKHQTYISALMERK</sequence>
<dbReference type="PROSITE" id="PS50977">
    <property type="entry name" value="HTH_TETR_2"/>
    <property type="match status" value="1"/>
</dbReference>
<dbReference type="PRINTS" id="PR00455">
    <property type="entry name" value="HTHTETR"/>
</dbReference>
<dbReference type="SUPFAM" id="SSF46689">
    <property type="entry name" value="Homeodomain-like"/>
    <property type="match status" value="1"/>
</dbReference>
<organism evidence="6 7">
    <name type="scientific">Candidatus Flavonifractor merdigallinarum</name>
    <dbReference type="NCBI Taxonomy" id="2838589"/>
    <lineage>
        <taxon>Bacteria</taxon>
        <taxon>Bacillati</taxon>
        <taxon>Bacillota</taxon>
        <taxon>Clostridia</taxon>
        <taxon>Eubacteriales</taxon>
        <taxon>Oscillospiraceae</taxon>
        <taxon>Flavonifractor</taxon>
    </lineage>
</organism>
<dbReference type="GO" id="GO:0003700">
    <property type="term" value="F:DNA-binding transcription factor activity"/>
    <property type="evidence" value="ECO:0007669"/>
    <property type="project" value="TreeGrafter"/>
</dbReference>
<name>A0A9D1YA43_9FIRM</name>
<dbReference type="Gene3D" id="1.10.357.10">
    <property type="entry name" value="Tetracycline Repressor, domain 2"/>
    <property type="match status" value="1"/>
</dbReference>
<evidence type="ECO:0000259" key="5">
    <source>
        <dbReference type="PROSITE" id="PS50977"/>
    </source>
</evidence>
<reference evidence="6" key="1">
    <citation type="journal article" date="2021" name="PeerJ">
        <title>Extensive microbial diversity within the chicken gut microbiome revealed by metagenomics and culture.</title>
        <authorList>
            <person name="Gilroy R."/>
            <person name="Ravi A."/>
            <person name="Getino M."/>
            <person name="Pursley I."/>
            <person name="Horton D.L."/>
            <person name="Alikhan N.F."/>
            <person name="Baker D."/>
            <person name="Gharbi K."/>
            <person name="Hall N."/>
            <person name="Watson M."/>
            <person name="Adriaenssens E.M."/>
            <person name="Foster-Nyarko E."/>
            <person name="Jarju S."/>
            <person name="Secka A."/>
            <person name="Antonio M."/>
            <person name="Oren A."/>
            <person name="Chaudhuri R.R."/>
            <person name="La Ragione R."/>
            <person name="Hildebrand F."/>
            <person name="Pallen M.J."/>
        </authorList>
    </citation>
    <scope>NUCLEOTIDE SEQUENCE</scope>
    <source>
        <strain evidence="6">ChiBcec16_6824</strain>
    </source>
</reference>
<gene>
    <name evidence="6" type="ORF">H9841_01795</name>
</gene>
<keyword evidence="3" id="KW-0804">Transcription</keyword>
<dbReference type="Pfam" id="PF00440">
    <property type="entry name" value="TetR_N"/>
    <property type="match status" value="1"/>
</dbReference>
<keyword evidence="1" id="KW-0805">Transcription regulation</keyword>
<dbReference type="PANTHER" id="PTHR30055:SF234">
    <property type="entry name" value="HTH-TYPE TRANSCRIPTIONAL REGULATOR BETI"/>
    <property type="match status" value="1"/>
</dbReference>
<proteinExistence type="predicted"/>
<protein>
    <submittedName>
        <fullName evidence="6">TetR/AcrR family transcriptional regulator</fullName>
    </submittedName>
</protein>
<evidence type="ECO:0000256" key="1">
    <source>
        <dbReference type="ARBA" id="ARBA00023015"/>
    </source>
</evidence>
<accession>A0A9D1YA43</accession>
<feature type="domain" description="HTH tetR-type" evidence="5">
    <location>
        <begin position="12"/>
        <end position="72"/>
    </location>
</feature>
<dbReference type="InterPro" id="IPR001647">
    <property type="entry name" value="HTH_TetR"/>
</dbReference>
<dbReference type="Proteomes" id="UP000823868">
    <property type="component" value="Unassembled WGS sequence"/>
</dbReference>
<evidence type="ECO:0000313" key="6">
    <source>
        <dbReference type="EMBL" id="HIY20621.1"/>
    </source>
</evidence>
<comment type="caution">
    <text evidence="6">The sequence shown here is derived from an EMBL/GenBank/DDBJ whole genome shotgun (WGS) entry which is preliminary data.</text>
</comment>
<evidence type="ECO:0000313" key="7">
    <source>
        <dbReference type="Proteomes" id="UP000823868"/>
    </source>
</evidence>
<dbReference type="InterPro" id="IPR009057">
    <property type="entry name" value="Homeodomain-like_sf"/>
</dbReference>
<evidence type="ECO:0000256" key="2">
    <source>
        <dbReference type="ARBA" id="ARBA00023125"/>
    </source>
</evidence>
<dbReference type="EMBL" id="DXDX01000038">
    <property type="protein sequence ID" value="HIY20621.1"/>
    <property type="molecule type" value="Genomic_DNA"/>
</dbReference>
<reference evidence="6" key="2">
    <citation type="submission" date="2021-04" db="EMBL/GenBank/DDBJ databases">
        <authorList>
            <person name="Gilroy R."/>
        </authorList>
    </citation>
    <scope>NUCLEOTIDE SEQUENCE</scope>
    <source>
        <strain evidence="6">ChiBcec16_6824</strain>
    </source>
</reference>
<dbReference type="AlphaFoldDB" id="A0A9D1YA43"/>
<dbReference type="PANTHER" id="PTHR30055">
    <property type="entry name" value="HTH-TYPE TRANSCRIPTIONAL REGULATOR RUTR"/>
    <property type="match status" value="1"/>
</dbReference>
<dbReference type="GO" id="GO:0000976">
    <property type="term" value="F:transcription cis-regulatory region binding"/>
    <property type="evidence" value="ECO:0007669"/>
    <property type="project" value="TreeGrafter"/>
</dbReference>
<feature type="DNA-binding region" description="H-T-H motif" evidence="4">
    <location>
        <begin position="35"/>
        <end position="54"/>
    </location>
</feature>
<dbReference type="InterPro" id="IPR050109">
    <property type="entry name" value="HTH-type_TetR-like_transc_reg"/>
</dbReference>
<keyword evidence="2 4" id="KW-0238">DNA-binding</keyword>
<evidence type="ECO:0000256" key="3">
    <source>
        <dbReference type="ARBA" id="ARBA00023163"/>
    </source>
</evidence>